<dbReference type="SUPFAM" id="SSF55785">
    <property type="entry name" value="PYP-like sensor domain (PAS domain)"/>
    <property type="match status" value="1"/>
</dbReference>
<dbReference type="InterPro" id="IPR035965">
    <property type="entry name" value="PAS-like_dom_sf"/>
</dbReference>
<evidence type="ECO:0000313" key="17">
    <source>
        <dbReference type="Proteomes" id="UP000240505"/>
    </source>
</evidence>
<dbReference type="InterPro" id="IPR005467">
    <property type="entry name" value="His_kinase_dom"/>
</dbReference>
<name>A0A2R4CDL3_9BURK</name>
<dbReference type="PANTHER" id="PTHR43065:SF10">
    <property type="entry name" value="PEROXIDE STRESS-ACTIVATED HISTIDINE KINASE MAK3"/>
    <property type="match status" value="1"/>
</dbReference>
<dbReference type="SMART" id="SM00387">
    <property type="entry name" value="HATPase_c"/>
    <property type="match status" value="1"/>
</dbReference>
<dbReference type="InterPro" id="IPR003661">
    <property type="entry name" value="HisK_dim/P_dom"/>
</dbReference>
<keyword evidence="12" id="KW-0902">Two-component regulatory system</keyword>
<evidence type="ECO:0000259" key="15">
    <source>
        <dbReference type="PROSITE" id="PS50109"/>
    </source>
</evidence>
<evidence type="ECO:0000256" key="11">
    <source>
        <dbReference type="ARBA" id="ARBA00022991"/>
    </source>
</evidence>
<gene>
    <name evidence="16" type="ORF">C9I28_20415</name>
</gene>
<evidence type="ECO:0000256" key="1">
    <source>
        <dbReference type="ARBA" id="ARBA00000085"/>
    </source>
</evidence>
<dbReference type="GO" id="GO:0006355">
    <property type="term" value="P:regulation of DNA-templated transcription"/>
    <property type="evidence" value="ECO:0007669"/>
    <property type="project" value="InterPro"/>
</dbReference>
<dbReference type="SMART" id="SM00388">
    <property type="entry name" value="HisKA"/>
    <property type="match status" value="1"/>
</dbReference>
<keyword evidence="6" id="KW-0716">Sensory transduction</keyword>
<dbReference type="Proteomes" id="UP000240505">
    <property type="component" value="Chromosome"/>
</dbReference>
<dbReference type="EC" id="2.7.13.3" evidence="3"/>
<dbReference type="Gene3D" id="3.30.450.270">
    <property type="match status" value="1"/>
</dbReference>
<evidence type="ECO:0000256" key="12">
    <source>
        <dbReference type="ARBA" id="ARBA00023012"/>
    </source>
</evidence>
<organism evidence="16 17">
    <name type="scientific">Pseudoduganella armeniaca</name>
    <dbReference type="NCBI Taxonomy" id="2072590"/>
    <lineage>
        <taxon>Bacteria</taxon>
        <taxon>Pseudomonadati</taxon>
        <taxon>Pseudomonadota</taxon>
        <taxon>Betaproteobacteria</taxon>
        <taxon>Burkholderiales</taxon>
        <taxon>Oxalobacteraceae</taxon>
        <taxon>Telluria group</taxon>
        <taxon>Pseudoduganella</taxon>
    </lineage>
</organism>
<dbReference type="InterPro" id="IPR003594">
    <property type="entry name" value="HATPase_dom"/>
</dbReference>
<keyword evidence="5" id="KW-0597">Phosphoprotein</keyword>
<keyword evidence="4" id="KW-0600">Photoreceptor protein</keyword>
<dbReference type="InterPro" id="IPR013654">
    <property type="entry name" value="PAS_2"/>
</dbReference>
<dbReference type="Pfam" id="PF02518">
    <property type="entry name" value="HATPase_c"/>
    <property type="match status" value="1"/>
</dbReference>
<evidence type="ECO:0000256" key="9">
    <source>
        <dbReference type="ARBA" id="ARBA00022777"/>
    </source>
</evidence>
<evidence type="ECO:0000259" key="14">
    <source>
        <dbReference type="PROSITE" id="PS50046"/>
    </source>
</evidence>
<dbReference type="OrthoDB" id="9808408at2"/>
<dbReference type="SUPFAM" id="SSF55781">
    <property type="entry name" value="GAF domain-like"/>
    <property type="match status" value="2"/>
</dbReference>
<dbReference type="SMART" id="SM00065">
    <property type="entry name" value="GAF"/>
    <property type="match status" value="1"/>
</dbReference>
<keyword evidence="9" id="KW-0418">Kinase</keyword>
<dbReference type="Gene3D" id="3.30.565.10">
    <property type="entry name" value="Histidine kinase-like ATPase, C-terminal domain"/>
    <property type="match status" value="1"/>
</dbReference>
<dbReference type="EMBL" id="CP028324">
    <property type="protein sequence ID" value="AVR97733.1"/>
    <property type="molecule type" value="Genomic_DNA"/>
</dbReference>
<dbReference type="AlphaFoldDB" id="A0A2R4CDL3"/>
<dbReference type="GO" id="GO:0009584">
    <property type="term" value="P:detection of visible light"/>
    <property type="evidence" value="ECO:0007669"/>
    <property type="project" value="InterPro"/>
</dbReference>
<dbReference type="InterPro" id="IPR036097">
    <property type="entry name" value="HisK_dim/P_sf"/>
</dbReference>
<dbReference type="Pfam" id="PF08446">
    <property type="entry name" value="PAS_2"/>
    <property type="match status" value="1"/>
</dbReference>
<evidence type="ECO:0000256" key="5">
    <source>
        <dbReference type="ARBA" id="ARBA00022553"/>
    </source>
</evidence>
<dbReference type="CDD" id="cd00075">
    <property type="entry name" value="HATPase"/>
    <property type="match status" value="1"/>
</dbReference>
<dbReference type="InterPro" id="IPR016132">
    <property type="entry name" value="Phyto_chromo_attachment"/>
</dbReference>
<dbReference type="Pfam" id="PF00360">
    <property type="entry name" value="PHY"/>
    <property type="match status" value="1"/>
</dbReference>
<dbReference type="PRINTS" id="PR01033">
    <property type="entry name" value="PHYTOCHROME"/>
</dbReference>
<keyword evidence="11" id="KW-0157">Chromophore</keyword>
<dbReference type="InterPro" id="IPR013515">
    <property type="entry name" value="Phytochrome_cen-reg"/>
</dbReference>
<evidence type="ECO:0000256" key="10">
    <source>
        <dbReference type="ARBA" id="ARBA00022840"/>
    </source>
</evidence>
<keyword evidence="13" id="KW-0675">Receptor</keyword>
<feature type="domain" description="Histidine kinase" evidence="15">
    <location>
        <begin position="515"/>
        <end position="725"/>
    </location>
</feature>
<dbReference type="InterPro" id="IPR003018">
    <property type="entry name" value="GAF"/>
</dbReference>
<dbReference type="InterPro" id="IPR043150">
    <property type="entry name" value="Phytochrome_PHY_sf"/>
</dbReference>
<dbReference type="Pfam" id="PF01590">
    <property type="entry name" value="GAF"/>
    <property type="match status" value="1"/>
</dbReference>
<dbReference type="PROSITE" id="PS50046">
    <property type="entry name" value="PHYTOCHROME_2"/>
    <property type="match status" value="1"/>
</dbReference>
<evidence type="ECO:0000256" key="7">
    <source>
        <dbReference type="ARBA" id="ARBA00022679"/>
    </source>
</evidence>
<dbReference type="SUPFAM" id="SSF47384">
    <property type="entry name" value="Homodimeric domain of signal transducing histidine kinase"/>
    <property type="match status" value="1"/>
</dbReference>
<dbReference type="InterPro" id="IPR001294">
    <property type="entry name" value="Phytochrome"/>
</dbReference>
<evidence type="ECO:0000256" key="3">
    <source>
        <dbReference type="ARBA" id="ARBA00012438"/>
    </source>
</evidence>
<keyword evidence="10" id="KW-0067">ATP-binding</keyword>
<dbReference type="GO" id="GO:0005524">
    <property type="term" value="F:ATP binding"/>
    <property type="evidence" value="ECO:0007669"/>
    <property type="project" value="UniProtKB-KW"/>
</dbReference>
<protein>
    <recommendedName>
        <fullName evidence="3">histidine kinase</fullName>
        <ecNumber evidence="3">2.7.13.3</ecNumber>
    </recommendedName>
</protein>
<evidence type="ECO:0000256" key="2">
    <source>
        <dbReference type="ARBA" id="ARBA00006402"/>
    </source>
</evidence>
<dbReference type="Gene3D" id="1.10.287.130">
    <property type="match status" value="1"/>
</dbReference>
<evidence type="ECO:0000313" key="16">
    <source>
        <dbReference type="EMBL" id="AVR97733.1"/>
    </source>
</evidence>
<dbReference type="Gene3D" id="3.30.450.40">
    <property type="match status" value="1"/>
</dbReference>
<dbReference type="RefSeq" id="WP_107143074.1">
    <property type="nucleotide sequence ID" value="NZ_CP028324.1"/>
</dbReference>
<evidence type="ECO:0000256" key="4">
    <source>
        <dbReference type="ARBA" id="ARBA00022543"/>
    </source>
</evidence>
<dbReference type="PANTHER" id="PTHR43065">
    <property type="entry name" value="SENSOR HISTIDINE KINASE"/>
    <property type="match status" value="1"/>
</dbReference>
<accession>A0A2R4CDL3</accession>
<dbReference type="CDD" id="cd00082">
    <property type="entry name" value="HisKA"/>
    <property type="match status" value="1"/>
</dbReference>
<dbReference type="InterPro" id="IPR029016">
    <property type="entry name" value="GAF-like_dom_sf"/>
</dbReference>
<dbReference type="GO" id="GO:0009881">
    <property type="term" value="F:photoreceptor activity"/>
    <property type="evidence" value="ECO:0007669"/>
    <property type="project" value="UniProtKB-KW"/>
</dbReference>
<dbReference type="KEGG" id="masz:C9I28_20415"/>
<keyword evidence="17" id="KW-1185">Reference proteome</keyword>
<dbReference type="SUPFAM" id="SSF55874">
    <property type="entry name" value="ATPase domain of HSP90 chaperone/DNA topoisomerase II/histidine kinase"/>
    <property type="match status" value="1"/>
</dbReference>
<evidence type="ECO:0000256" key="6">
    <source>
        <dbReference type="ARBA" id="ARBA00022606"/>
    </source>
</evidence>
<evidence type="ECO:0000256" key="8">
    <source>
        <dbReference type="ARBA" id="ARBA00022741"/>
    </source>
</evidence>
<dbReference type="Pfam" id="PF00512">
    <property type="entry name" value="HisKA"/>
    <property type="match status" value="1"/>
</dbReference>
<dbReference type="InterPro" id="IPR036890">
    <property type="entry name" value="HATPase_C_sf"/>
</dbReference>
<dbReference type="Gene3D" id="3.30.450.20">
    <property type="entry name" value="PAS domain"/>
    <property type="match status" value="1"/>
</dbReference>
<feature type="domain" description="Phytochrome chromophore attachment site" evidence="14">
    <location>
        <begin position="147"/>
        <end position="302"/>
    </location>
</feature>
<keyword evidence="7" id="KW-0808">Transferase</keyword>
<evidence type="ECO:0000256" key="13">
    <source>
        <dbReference type="ARBA" id="ARBA00023170"/>
    </source>
</evidence>
<dbReference type="GO" id="GO:0000155">
    <property type="term" value="F:phosphorelay sensor kinase activity"/>
    <property type="evidence" value="ECO:0007669"/>
    <property type="project" value="InterPro"/>
</dbReference>
<dbReference type="PROSITE" id="PS50109">
    <property type="entry name" value="HIS_KIN"/>
    <property type="match status" value="1"/>
</dbReference>
<comment type="similarity">
    <text evidence="2">In the N-terminal section; belongs to the phytochrome family.</text>
</comment>
<proteinExistence type="inferred from homology"/>
<sequence>MNGIGAPPGTGIDLDNCADEPIHIPGLIQPHGALLAFDHGGALRSWSANAAELLGFAPVLNEQVTRLPLQAPVLAQLRECIDDSGADGCTRTAIETTMAGQVFDCIVHSDAYRVIAEFERRDIRSDTVAAFALKAHTAIERLKRQKTIGTLLQLAVEQVRAITGFDRVMAYRFRHDDSGDVIGEALDQGLKPFLGMRYPASDIPAQARRLYTINTLRLIADIAYAPVPLVGAPGDPPLDMSHAVLRSVSPIHVEYLQNMGVAASMSVSIVVNGRLWGLIACHHRTPLRVPYSIRMACDVIAQVLAATVQSLDARERAALVEQAAHVRTHLIETLLQEDDVLAALQRHAADLATTLGAEALVFAQQGRVLVHGALSHEAATAIVASLPTDGEEVLQRCGRAEWPAATGAAIGPWVGLLGLHFDPANGGWLLALRREQVETIRWGGKPEKLPHTGPLGHRLTPRGSFDEWVESVTDTAEPWDAGRLLVAEQLLAEMHRASMTRHAELDRARMQLLAMLGHDLRDPLQSITMAATVLQHGAQPHQLGQRIERSSGRMQRLISQVLDMSRLDSGMGLALRKEGTDISRMVDDLVDEARLAHPGTWYETAVAPNVTARVDADRLAQVISNLLSNARHHGTGGHPVLVALREERGTIVIEVRNHGAPIAPELEAQLFNPFKRMALQNRANRTGMGLGLYIAFNIVQGHGGTLTYRHEAPHVVFTVRFPAADGTA</sequence>
<comment type="catalytic activity">
    <reaction evidence="1">
        <text>ATP + protein L-histidine = ADP + protein N-phospho-L-histidine.</text>
        <dbReference type="EC" id="2.7.13.3"/>
    </reaction>
</comment>
<keyword evidence="8" id="KW-0547">Nucleotide-binding</keyword>
<reference evidence="16 17" key="1">
    <citation type="submission" date="2018-03" db="EMBL/GenBank/DDBJ databases">
        <title>Massilia armeniaca sp. nov., isolated from desert soil.</title>
        <authorList>
            <person name="Huang H."/>
            <person name="Ren M."/>
        </authorList>
    </citation>
    <scope>NUCLEOTIDE SEQUENCE [LARGE SCALE GENOMIC DNA]</scope>
    <source>
        <strain evidence="16 17">ZMN-3</strain>
    </source>
</reference>